<comment type="caution">
    <text evidence="2">The sequence shown here is derived from an EMBL/GenBank/DDBJ whole genome shotgun (WGS) entry which is preliminary data.</text>
</comment>
<evidence type="ECO:0000313" key="2">
    <source>
        <dbReference type="EMBL" id="MPN39345.1"/>
    </source>
</evidence>
<evidence type="ECO:0000256" key="1">
    <source>
        <dbReference type="SAM" id="Phobius"/>
    </source>
</evidence>
<proteinExistence type="predicted"/>
<gene>
    <name evidence="2" type="ORF">SDC9_186873</name>
</gene>
<dbReference type="EMBL" id="VSSQ01095102">
    <property type="protein sequence ID" value="MPN39345.1"/>
    <property type="molecule type" value="Genomic_DNA"/>
</dbReference>
<feature type="transmembrane region" description="Helical" evidence="1">
    <location>
        <begin position="34"/>
        <end position="54"/>
    </location>
</feature>
<protein>
    <submittedName>
        <fullName evidence="2">Uncharacterized protein</fullName>
    </submittedName>
</protein>
<reference evidence="2" key="1">
    <citation type="submission" date="2019-08" db="EMBL/GenBank/DDBJ databases">
        <authorList>
            <person name="Kucharzyk K."/>
            <person name="Murdoch R.W."/>
            <person name="Higgins S."/>
            <person name="Loffler F."/>
        </authorList>
    </citation>
    <scope>NUCLEOTIDE SEQUENCE</scope>
</reference>
<dbReference type="AlphaFoldDB" id="A0A645HK05"/>
<keyword evidence="1" id="KW-1133">Transmembrane helix</keyword>
<sequence>MLSSSCINSNSFIIIAVLITLAIADNASEDDNNVLGNLFTALGSLFLTKAAQIASKEKQDDIKQQINDMEQQLQSLKSKLR</sequence>
<name>A0A645HK05_9ZZZZ</name>
<keyword evidence="1" id="KW-0812">Transmembrane</keyword>
<keyword evidence="1" id="KW-0472">Membrane</keyword>
<accession>A0A645HK05</accession>
<organism evidence="2">
    <name type="scientific">bioreactor metagenome</name>
    <dbReference type="NCBI Taxonomy" id="1076179"/>
    <lineage>
        <taxon>unclassified sequences</taxon>
        <taxon>metagenomes</taxon>
        <taxon>ecological metagenomes</taxon>
    </lineage>
</organism>